<gene>
    <name evidence="1" type="ORF">KGD82_16165</name>
</gene>
<evidence type="ECO:0000313" key="2">
    <source>
        <dbReference type="Proteomes" id="UP000682416"/>
    </source>
</evidence>
<organism evidence="1 2">
    <name type="scientific">Nocardiopsis eucommiae</name>
    <dbReference type="NCBI Taxonomy" id="2831970"/>
    <lineage>
        <taxon>Bacteria</taxon>
        <taxon>Bacillati</taxon>
        <taxon>Actinomycetota</taxon>
        <taxon>Actinomycetes</taxon>
        <taxon>Streptosporangiales</taxon>
        <taxon>Nocardiopsidaceae</taxon>
        <taxon>Nocardiopsis</taxon>
    </lineage>
</organism>
<name>A0A975L837_9ACTN</name>
<dbReference type="EMBL" id="CP074402">
    <property type="protein sequence ID" value="QVJ00298.1"/>
    <property type="molecule type" value="Genomic_DNA"/>
</dbReference>
<reference evidence="1" key="1">
    <citation type="submission" date="2021-05" db="EMBL/GenBank/DDBJ databases">
        <authorList>
            <person name="Kaiqin L."/>
            <person name="Jian G."/>
        </authorList>
    </citation>
    <scope>NUCLEOTIDE SEQUENCE</scope>
    <source>
        <strain evidence="1">HDS5</strain>
    </source>
</reference>
<accession>A0A975L837</accession>
<dbReference type="Proteomes" id="UP000682416">
    <property type="component" value="Chromosome"/>
</dbReference>
<protein>
    <submittedName>
        <fullName evidence="1">Uncharacterized protein</fullName>
    </submittedName>
</protein>
<proteinExistence type="predicted"/>
<evidence type="ECO:0000313" key="1">
    <source>
        <dbReference type="EMBL" id="QVJ00298.1"/>
    </source>
</evidence>
<sequence length="193" mass="21175">MMARPHEHPRVRLAAQLGLTLEALLTGAQLPATPLGPWDRWWIAYRLAVSVDRLGFQGPAADAGACPRCHSAATALGSAHPPEHTDTLNGPCPRECLLKWARRIRSGVADPHPPWPRTQLTLIMIKPGAPEALVAQVLDSFEVLERREQRLAVADVRRLYPEAYGAAFVTPGMPISSADPCRSCWVTTLTPRR</sequence>
<dbReference type="KEGG" id="nec:KGD82_16165"/>
<dbReference type="AlphaFoldDB" id="A0A975L837"/>
<keyword evidence="2" id="KW-1185">Reference proteome</keyword>